<dbReference type="EMBL" id="JH126399">
    <property type="protein sequence ID" value="EGX96235.1"/>
    <property type="molecule type" value="Genomic_DNA"/>
</dbReference>
<evidence type="ECO:0000313" key="2">
    <source>
        <dbReference type="EMBL" id="EGX96235.1"/>
    </source>
</evidence>
<feature type="chain" id="PRO_5003446189" evidence="1">
    <location>
        <begin position="25"/>
        <end position="203"/>
    </location>
</feature>
<protein>
    <submittedName>
        <fullName evidence="2">Uncharacterized protein</fullName>
    </submittedName>
</protein>
<keyword evidence="3" id="KW-1185">Reference proteome</keyword>
<dbReference type="HOGENOM" id="CLU_1348858_0_0_1"/>
<dbReference type="AlphaFoldDB" id="G3J6V8"/>
<dbReference type="Proteomes" id="UP000001610">
    <property type="component" value="Unassembled WGS sequence"/>
</dbReference>
<keyword evidence="1" id="KW-0732">Signal</keyword>
<dbReference type="STRING" id="983644.G3J6V8"/>
<feature type="signal peptide" evidence="1">
    <location>
        <begin position="1"/>
        <end position="24"/>
    </location>
</feature>
<dbReference type="KEGG" id="cmt:CCM_00890"/>
<dbReference type="RefSeq" id="XP_006666112.1">
    <property type="nucleotide sequence ID" value="XM_006666049.1"/>
</dbReference>
<dbReference type="GeneID" id="18162924"/>
<sequence length="203" mass="23154">MSRLARALAAGAALLALLASLTSALTIPEDLVDGVYEIDWLRGSEGTIASWSYFEMPHDVEFTAVKFNGKVPLPVKDKAVGCLLKDRRLDSVTLTDFTRRDDQDKAMKMLENWCESTAFIQKCAIVFALYNDMLWYVCNWDTSYQLRSVQQRCSRLELQDARKRMDAKCGRDKRSEVTIGAWTKTYGRSHRFGDICEGKETWT</sequence>
<reference evidence="2 3" key="1">
    <citation type="journal article" date="2011" name="Genome Biol.">
        <title>Genome sequence of the insect pathogenic fungus Cordyceps militaris, a valued traditional Chinese medicine.</title>
        <authorList>
            <person name="Zheng P."/>
            <person name="Xia Y."/>
            <person name="Xiao G."/>
            <person name="Xiong C."/>
            <person name="Hu X."/>
            <person name="Zhang S."/>
            <person name="Zheng H."/>
            <person name="Huang Y."/>
            <person name="Zhou Y."/>
            <person name="Wang S."/>
            <person name="Zhao G.P."/>
            <person name="Liu X."/>
            <person name="St Leger R.J."/>
            <person name="Wang C."/>
        </authorList>
    </citation>
    <scope>NUCLEOTIDE SEQUENCE [LARGE SCALE GENOMIC DNA]</scope>
    <source>
        <strain evidence="2 3">CM01</strain>
    </source>
</reference>
<gene>
    <name evidence="2" type="ORF">CCM_00890</name>
</gene>
<dbReference type="OrthoDB" id="4946768at2759"/>
<evidence type="ECO:0000256" key="1">
    <source>
        <dbReference type="SAM" id="SignalP"/>
    </source>
</evidence>
<dbReference type="OMA" id="YNDMLWY"/>
<dbReference type="VEuPathDB" id="FungiDB:CCM_00890"/>
<accession>G3J6V8</accession>
<dbReference type="eggNOG" id="ENOG502RN8T">
    <property type="taxonomic scope" value="Eukaryota"/>
</dbReference>
<evidence type="ECO:0000313" key="3">
    <source>
        <dbReference type="Proteomes" id="UP000001610"/>
    </source>
</evidence>
<name>G3J6V8_CORMM</name>
<organism evidence="2 3">
    <name type="scientific">Cordyceps militaris (strain CM01)</name>
    <name type="common">Caterpillar fungus</name>
    <dbReference type="NCBI Taxonomy" id="983644"/>
    <lineage>
        <taxon>Eukaryota</taxon>
        <taxon>Fungi</taxon>
        <taxon>Dikarya</taxon>
        <taxon>Ascomycota</taxon>
        <taxon>Pezizomycotina</taxon>
        <taxon>Sordariomycetes</taxon>
        <taxon>Hypocreomycetidae</taxon>
        <taxon>Hypocreales</taxon>
        <taxon>Cordycipitaceae</taxon>
        <taxon>Cordyceps</taxon>
    </lineage>
</organism>
<dbReference type="InParanoid" id="G3J6V8"/>
<proteinExistence type="predicted"/>